<evidence type="ECO:0000256" key="6">
    <source>
        <dbReference type="ARBA" id="ARBA00023134"/>
    </source>
</evidence>
<comment type="cofactor">
    <cofactor evidence="8">
        <name>Mg(2+)</name>
        <dbReference type="ChEBI" id="CHEBI:18420"/>
    </cofactor>
</comment>
<keyword evidence="2 8" id="KW-0808">Transferase</keyword>
<dbReference type="PANTHER" id="PTHR19136:SF81">
    <property type="entry name" value="MOLYBDENUM COFACTOR GUANYLYLTRANSFERASE"/>
    <property type="match status" value="1"/>
</dbReference>
<comment type="similarity">
    <text evidence="8">Belongs to the MobA family.</text>
</comment>
<feature type="domain" description="MobA-like NTP transferase" evidence="10">
    <location>
        <begin position="31"/>
        <end position="180"/>
    </location>
</feature>
<comment type="function">
    <text evidence="8">Transfers a GMP moiety from GTP to Mo-molybdopterin (Mo-MPT) cofactor (Moco or molybdenum cofactor) to form Mo-molybdopterin guanine dinucleotide (Mo-MGD) cofactor.</text>
</comment>
<dbReference type="GO" id="GO:0005525">
    <property type="term" value="F:GTP binding"/>
    <property type="evidence" value="ECO:0007669"/>
    <property type="project" value="UniProtKB-UniRule"/>
</dbReference>
<evidence type="ECO:0000256" key="5">
    <source>
        <dbReference type="ARBA" id="ARBA00022842"/>
    </source>
</evidence>
<keyword evidence="6 8" id="KW-0342">GTP-binding</keyword>
<dbReference type="Proteomes" id="UP000295781">
    <property type="component" value="Chromosome"/>
</dbReference>
<feature type="region of interest" description="Disordered" evidence="9">
    <location>
        <begin position="1"/>
        <end position="22"/>
    </location>
</feature>
<dbReference type="GO" id="GO:0006777">
    <property type="term" value="P:Mo-molybdopterin cofactor biosynthetic process"/>
    <property type="evidence" value="ECO:0007669"/>
    <property type="project" value="UniProtKB-KW"/>
</dbReference>
<evidence type="ECO:0000256" key="4">
    <source>
        <dbReference type="ARBA" id="ARBA00022741"/>
    </source>
</evidence>
<keyword evidence="5 8" id="KW-0460">Magnesium</keyword>
<comment type="subcellular location">
    <subcellularLocation>
        <location evidence="8">Cytoplasm</location>
    </subcellularLocation>
</comment>
<gene>
    <name evidence="8" type="primary">mobA</name>
    <name evidence="11" type="ORF">SOCEGT47_084590</name>
</gene>
<evidence type="ECO:0000259" key="10">
    <source>
        <dbReference type="Pfam" id="PF12804"/>
    </source>
</evidence>
<feature type="binding site" evidence="8">
    <location>
        <begin position="34"/>
        <end position="36"/>
    </location>
    <ligand>
        <name>GTP</name>
        <dbReference type="ChEBI" id="CHEBI:37565"/>
    </ligand>
</feature>
<keyword evidence="3 8" id="KW-0479">Metal-binding</keyword>
<name>A0A4P2QEJ3_SORCE</name>
<feature type="binding site" evidence="8">
    <location>
        <position position="46"/>
    </location>
    <ligand>
        <name>GTP</name>
        <dbReference type="ChEBI" id="CHEBI:37565"/>
    </ligand>
</feature>
<dbReference type="Pfam" id="PF12804">
    <property type="entry name" value="NTP_transf_3"/>
    <property type="match status" value="1"/>
</dbReference>
<evidence type="ECO:0000256" key="1">
    <source>
        <dbReference type="ARBA" id="ARBA00022490"/>
    </source>
</evidence>
<dbReference type="GO" id="GO:0005737">
    <property type="term" value="C:cytoplasm"/>
    <property type="evidence" value="ECO:0007669"/>
    <property type="project" value="UniProtKB-SubCell"/>
</dbReference>
<dbReference type="SUPFAM" id="SSF53448">
    <property type="entry name" value="Nucleotide-diphospho-sugar transferases"/>
    <property type="match status" value="1"/>
</dbReference>
<evidence type="ECO:0000313" key="12">
    <source>
        <dbReference type="Proteomes" id="UP000295781"/>
    </source>
</evidence>
<feature type="compositionally biased region" description="Basic and acidic residues" evidence="9">
    <location>
        <begin position="1"/>
        <end position="12"/>
    </location>
</feature>
<dbReference type="InterPro" id="IPR025877">
    <property type="entry name" value="MobA-like_NTP_Trfase"/>
</dbReference>
<dbReference type="HAMAP" id="MF_00316">
    <property type="entry name" value="MobA"/>
    <property type="match status" value="1"/>
</dbReference>
<protein>
    <recommendedName>
        <fullName evidence="8">Probable molybdenum cofactor guanylyltransferase</fullName>
        <shortName evidence="8">MoCo guanylyltransferase</shortName>
        <ecNumber evidence="8">2.7.7.77</ecNumber>
    </recommendedName>
    <alternativeName>
        <fullName evidence="8">GTP:molybdopterin guanylyltransferase</fullName>
    </alternativeName>
    <alternativeName>
        <fullName evidence="8">Mo-MPT guanylyltransferase</fullName>
    </alternativeName>
    <alternativeName>
        <fullName evidence="8">Molybdopterin guanylyltransferase</fullName>
    </alternativeName>
    <alternativeName>
        <fullName evidence="8">Molybdopterin-guanine dinucleotide synthase</fullName>
        <shortName evidence="8">MGD synthase</shortName>
    </alternativeName>
</protein>
<dbReference type="InterPro" id="IPR013482">
    <property type="entry name" value="Molybde_CF_guanTrfase"/>
</dbReference>
<evidence type="ECO:0000256" key="2">
    <source>
        <dbReference type="ARBA" id="ARBA00022679"/>
    </source>
</evidence>
<keyword evidence="4 8" id="KW-0547">Nucleotide-binding</keyword>
<dbReference type="PANTHER" id="PTHR19136">
    <property type="entry name" value="MOLYBDENUM COFACTOR GUANYLYLTRANSFERASE"/>
    <property type="match status" value="1"/>
</dbReference>
<evidence type="ECO:0000313" key="11">
    <source>
        <dbReference type="EMBL" id="AUX27861.1"/>
    </source>
</evidence>
<accession>A0A4P2QEJ3</accession>
<organism evidence="11 12">
    <name type="scientific">Sorangium cellulosum</name>
    <name type="common">Polyangium cellulosum</name>
    <dbReference type="NCBI Taxonomy" id="56"/>
    <lineage>
        <taxon>Bacteria</taxon>
        <taxon>Pseudomonadati</taxon>
        <taxon>Myxococcota</taxon>
        <taxon>Polyangia</taxon>
        <taxon>Polyangiales</taxon>
        <taxon>Polyangiaceae</taxon>
        <taxon>Sorangium</taxon>
    </lineage>
</organism>
<feature type="binding site" evidence="8">
    <location>
        <position position="124"/>
    </location>
    <ligand>
        <name>Mg(2+)</name>
        <dbReference type="ChEBI" id="CHEBI:18420"/>
    </ligand>
</feature>
<dbReference type="GO" id="GO:0046872">
    <property type="term" value="F:metal ion binding"/>
    <property type="evidence" value="ECO:0007669"/>
    <property type="project" value="UniProtKB-KW"/>
</dbReference>
<keyword evidence="7 8" id="KW-0501">Molybdenum cofactor biosynthesis</keyword>
<comment type="domain">
    <text evidence="8">The N-terminal domain determines nucleotide recognition and specific binding, while the C-terminal domain determines the specific binding to the target protein.</text>
</comment>
<dbReference type="AlphaFoldDB" id="A0A4P2QEJ3"/>
<evidence type="ECO:0000256" key="3">
    <source>
        <dbReference type="ARBA" id="ARBA00022723"/>
    </source>
</evidence>
<dbReference type="Gene3D" id="3.90.550.10">
    <property type="entry name" value="Spore Coat Polysaccharide Biosynthesis Protein SpsA, Chain A"/>
    <property type="match status" value="1"/>
</dbReference>
<dbReference type="CDD" id="cd02503">
    <property type="entry name" value="MobA"/>
    <property type="match status" value="1"/>
</dbReference>
<dbReference type="GO" id="GO:0061603">
    <property type="term" value="F:molybdenum cofactor guanylyltransferase activity"/>
    <property type="evidence" value="ECO:0007669"/>
    <property type="project" value="UniProtKB-EC"/>
</dbReference>
<sequence length="230" mass="24198">MLRARVSMEQERSPTMPAGDGGTGRVAGLAGVVLCGGQSRRMGRPKASLPFEGEALLQRVVRRLGEAAWPIVVVAAPGQALPPLPEGVLVARDPEEGRGPLLGVAVGLEAVAPRAGRAYVSSTDAPFLHPAFVRRVAALQAEGRAIAVPRADGRLHPLAAVYDGSARGAAAALLAEGRLRLSSLFERVPTRIVEPALLLSDPRLREADPALRSLRNVNTPEEYAAALREP</sequence>
<evidence type="ECO:0000256" key="9">
    <source>
        <dbReference type="SAM" id="MobiDB-lite"/>
    </source>
</evidence>
<dbReference type="InterPro" id="IPR029044">
    <property type="entry name" value="Nucleotide-diphossugar_trans"/>
</dbReference>
<feature type="binding site" evidence="8">
    <location>
        <position position="93"/>
    </location>
    <ligand>
        <name>GTP</name>
        <dbReference type="ChEBI" id="CHEBI:37565"/>
    </ligand>
</feature>
<dbReference type="EMBL" id="CP012670">
    <property type="protein sequence ID" value="AUX27861.1"/>
    <property type="molecule type" value="Genomic_DNA"/>
</dbReference>
<reference evidence="11 12" key="1">
    <citation type="submission" date="2015-09" db="EMBL/GenBank/DDBJ databases">
        <title>Sorangium comparison.</title>
        <authorList>
            <person name="Zaburannyi N."/>
            <person name="Bunk B."/>
            <person name="Overmann J."/>
            <person name="Mueller R."/>
        </authorList>
    </citation>
    <scope>NUCLEOTIDE SEQUENCE [LARGE SCALE GENOMIC DNA]</scope>
    <source>
        <strain evidence="11 12">So ceGT47</strain>
    </source>
</reference>
<evidence type="ECO:0000256" key="7">
    <source>
        <dbReference type="ARBA" id="ARBA00023150"/>
    </source>
</evidence>
<comment type="caution">
    <text evidence="8">Lacks conserved residue(s) required for the propagation of feature annotation.</text>
</comment>
<feature type="binding site" evidence="8">
    <location>
        <position position="124"/>
    </location>
    <ligand>
        <name>GTP</name>
        <dbReference type="ChEBI" id="CHEBI:37565"/>
    </ligand>
</feature>
<proteinExistence type="inferred from homology"/>
<keyword evidence="1 8" id="KW-0963">Cytoplasm</keyword>
<evidence type="ECO:0000256" key="8">
    <source>
        <dbReference type="HAMAP-Rule" id="MF_00316"/>
    </source>
</evidence>
<comment type="catalytic activity">
    <reaction evidence="8">
        <text>Mo-molybdopterin + GTP + H(+) = Mo-molybdopterin guanine dinucleotide + diphosphate</text>
        <dbReference type="Rhea" id="RHEA:34243"/>
        <dbReference type="ChEBI" id="CHEBI:15378"/>
        <dbReference type="ChEBI" id="CHEBI:33019"/>
        <dbReference type="ChEBI" id="CHEBI:37565"/>
        <dbReference type="ChEBI" id="CHEBI:71302"/>
        <dbReference type="ChEBI" id="CHEBI:71310"/>
        <dbReference type="EC" id="2.7.7.77"/>
    </reaction>
</comment>
<dbReference type="EC" id="2.7.7.77" evidence="8"/>